<feature type="compositionally biased region" description="Basic and acidic residues" evidence="10">
    <location>
        <begin position="15"/>
        <end position="37"/>
    </location>
</feature>
<evidence type="ECO:0000256" key="2">
    <source>
        <dbReference type="ARBA" id="ARBA00004496"/>
    </source>
</evidence>
<dbReference type="Pfam" id="PF03285">
    <property type="entry name" value="Paralemmin"/>
    <property type="match status" value="1"/>
</dbReference>
<keyword evidence="5" id="KW-0963">Cytoplasm</keyword>
<dbReference type="PANTHER" id="PTHR46881:SF1">
    <property type="entry name" value="PALMDELPHIN"/>
    <property type="match status" value="1"/>
</dbReference>
<proteinExistence type="inferred from homology"/>
<comment type="similarity">
    <text evidence="4">Belongs to the paralemmin family.</text>
</comment>
<sequence>MDEAEKYKQRLQAITEKRRLQEEQERAKREMEEERLRLQQLKRKSLRDQWLMDGPSSPTSSEPRSPLWGSQAQEMEQHIDKLQTESQRLAEEEEKLEQPMEDGRANAAAVVEATAEAVQADILENGQEEVESESVLGTVEAALLERAEILTNGRGEGEGQAATHDASEEGGLPNGTTGPVTVVPEDGAVTMMFLGFTEAEPGEAPVIEEGGVIMMRAERVIINDEGDELANDLSSPGQEQEVDSAAFNKSSESPEEGGIEEAKPETTPEESSEVAKETEADTVTRGLGEGQMDTVTGGLGEGQMYTVTRGLGEGQMDTVTGGLGEGQMDTVTRGLGEGQMDTVTGGLGEGQMDTVTGGLGEGQMDTVTGGLGEGQMYTVSRGLGEGQMDTVTGGLGEGQMDTVTRDLGEGQMDTVTGDLGEGQMDTVTGDLGEGQMDTVTRDLGEGQMYTVTRDLGEGQMEGVANGGGEEEAQPVEEAPVSDLQAPDDGVVAAVPVYSETLLTPRPDAEGEAAGEPAEGDVEVKTEMEVKGEEEASVAPESAILPGGQFLEVSLVEPWTEAEPEQEPLLFPSKAQTLGEQAPAAPETLTATRGEAEGGVGVAPKRKTCQCCSVM</sequence>
<organism evidence="11 13">
    <name type="scientific">Salmo salar</name>
    <name type="common">Atlantic salmon</name>
    <dbReference type="NCBI Taxonomy" id="8030"/>
    <lineage>
        <taxon>Eukaryota</taxon>
        <taxon>Metazoa</taxon>
        <taxon>Chordata</taxon>
        <taxon>Craniata</taxon>
        <taxon>Vertebrata</taxon>
        <taxon>Euteleostomi</taxon>
        <taxon>Actinopterygii</taxon>
        <taxon>Neopterygii</taxon>
        <taxon>Teleostei</taxon>
        <taxon>Protacanthopterygii</taxon>
        <taxon>Salmoniformes</taxon>
        <taxon>Salmonidae</taxon>
        <taxon>Salmoninae</taxon>
        <taxon>Salmo</taxon>
    </lineage>
</organism>
<evidence type="ECO:0000256" key="6">
    <source>
        <dbReference type="ARBA" id="ARBA00023018"/>
    </source>
</evidence>
<dbReference type="GeneID" id="106589665"/>
<dbReference type="RefSeq" id="XP_045563661.1">
    <property type="nucleotide sequence ID" value="XM_045707705.1"/>
</dbReference>
<comment type="subcellular location">
    <subcellularLocation>
        <location evidence="1">Cell projection</location>
        <location evidence="1">Dendrite</location>
    </subcellularLocation>
    <subcellularLocation>
        <location evidence="3">Cell projection</location>
        <location evidence="3">Dendritic spine</location>
    </subcellularLocation>
    <subcellularLocation>
        <location evidence="2">Cytoplasm</location>
    </subcellularLocation>
</comment>
<gene>
    <name evidence="12 13" type="primary">LOC106589665</name>
</gene>
<protein>
    <recommendedName>
        <fullName evidence="9">Palmdelphin</fullName>
    </recommendedName>
</protein>
<dbReference type="InterPro" id="IPR004965">
    <property type="entry name" value="Paralemmin"/>
</dbReference>
<keyword evidence="6" id="KW-0770">Synapse</keyword>
<feature type="region of interest" description="Disordered" evidence="10">
    <location>
        <begin position="228"/>
        <end position="301"/>
    </location>
</feature>
<feature type="compositionally biased region" description="Acidic residues" evidence="10">
    <location>
        <begin position="509"/>
        <end position="520"/>
    </location>
</feature>
<feature type="compositionally biased region" description="Low complexity" evidence="10">
    <location>
        <begin position="55"/>
        <end position="66"/>
    </location>
</feature>
<evidence type="ECO:0000256" key="1">
    <source>
        <dbReference type="ARBA" id="ARBA00004279"/>
    </source>
</evidence>
<evidence type="ECO:0000256" key="5">
    <source>
        <dbReference type="ARBA" id="ARBA00022490"/>
    </source>
</evidence>
<feature type="region of interest" description="Disordered" evidence="10">
    <location>
        <begin position="410"/>
        <end position="434"/>
    </location>
</feature>
<keyword evidence="11" id="KW-1185">Reference proteome</keyword>
<dbReference type="RefSeq" id="XP_045563668.1">
    <property type="nucleotide sequence ID" value="XM_045707712.1"/>
</dbReference>
<reference evidence="12 13" key="1">
    <citation type="submission" date="2025-05" db="UniProtKB">
        <authorList>
            <consortium name="RefSeq"/>
        </authorList>
    </citation>
    <scope>IDENTIFICATION</scope>
</reference>
<feature type="region of interest" description="Disordered" evidence="10">
    <location>
        <begin position="15"/>
        <end position="102"/>
    </location>
</feature>
<evidence type="ECO:0000256" key="9">
    <source>
        <dbReference type="ARBA" id="ARBA00040857"/>
    </source>
</evidence>
<keyword evidence="8" id="KW-0966">Cell projection</keyword>
<keyword evidence="7" id="KW-0175">Coiled coil</keyword>
<accession>A0ABM3DY03</accession>
<evidence type="ECO:0000256" key="3">
    <source>
        <dbReference type="ARBA" id="ARBA00004552"/>
    </source>
</evidence>
<feature type="region of interest" description="Disordered" evidence="10">
    <location>
        <begin position="462"/>
        <end position="485"/>
    </location>
</feature>
<evidence type="ECO:0000256" key="7">
    <source>
        <dbReference type="ARBA" id="ARBA00023054"/>
    </source>
</evidence>
<name>A0ABM3DY03_SALSA</name>
<evidence type="ECO:0000313" key="12">
    <source>
        <dbReference type="RefSeq" id="XP_045563661.1"/>
    </source>
</evidence>
<dbReference type="Proteomes" id="UP001652741">
    <property type="component" value="Chromosome ssa02"/>
</dbReference>
<evidence type="ECO:0000313" key="11">
    <source>
        <dbReference type="Proteomes" id="UP001652741"/>
    </source>
</evidence>
<feature type="region of interest" description="Disordered" evidence="10">
    <location>
        <begin position="152"/>
        <end position="182"/>
    </location>
</feature>
<evidence type="ECO:0000256" key="10">
    <source>
        <dbReference type="SAM" id="MobiDB-lite"/>
    </source>
</evidence>
<dbReference type="PANTHER" id="PTHR46881">
    <property type="entry name" value="PALMDELPHIN"/>
    <property type="match status" value="1"/>
</dbReference>
<feature type="compositionally biased region" description="Low complexity" evidence="10">
    <location>
        <begin position="475"/>
        <end position="485"/>
    </location>
</feature>
<evidence type="ECO:0000256" key="8">
    <source>
        <dbReference type="ARBA" id="ARBA00023273"/>
    </source>
</evidence>
<evidence type="ECO:0000256" key="4">
    <source>
        <dbReference type="ARBA" id="ARBA00005756"/>
    </source>
</evidence>
<feature type="region of interest" description="Disordered" evidence="10">
    <location>
        <begin position="503"/>
        <end position="522"/>
    </location>
</feature>
<feature type="region of interest" description="Disordered" evidence="10">
    <location>
        <begin position="316"/>
        <end position="362"/>
    </location>
</feature>
<evidence type="ECO:0000313" key="13">
    <source>
        <dbReference type="RefSeq" id="XP_045563668.1"/>
    </source>
</evidence>